<evidence type="ECO:0000313" key="2">
    <source>
        <dbReference type="EMBL" id="MBA1835155.1"/>
    </source>
</evidence>
<gene>
    <name evidence="3" type="ORF">HMA55_07940</name>
    <name evidence="2" type="ORF">HMC16_05385</name>
</gene>
<evidence type="ECO:0000313" key="4">
    <source>
        <dbReference type="Proteomes" id="UP000577408"/>
    </source>
</evidence>
<dbReference type="EMBL" id="JABFED010000005">
    <property type="protein sequence ID" value="MBA1837821.1"/>
    <property type="molecule type" value="Genomic_DNA"/>
</dbReference>
<dbReference type="EMBL" id="JABFEE010000004">
    <property type="protein sequence ID" value="MBA1835155.1"/>
    <property type="molecule type" value="Genomic_DNA"/>
</dbReference>
<dbReference type="AlphaFoldDB" id="A0A7V8UUZ6"/>
<evidence type="ECO:0000256" key="1">
    <source>
        <dbReference type="SAM" id="MobiDB-lite"/>
    </source>
</evidence>
<proteinExistence type="predicted"/>
<name>A0A7V8UUZ6_9CORY</name>
<protein>
    <submittedName>
        <fullName evidence="3">Uncharacterized protein</fullName>
    </submittedName>
</protein>
<dbReference type="RefSeq" id="WP_181192512.1">
    <property type="nucleotide sequence ID" value="NZ_JABFED010000005.1"/>
</dbReference>
<feature type="region of interest" description="Disordered" evidence="1">
    <location>
        <begin position="1"/>
        <end position="66"/>
    </location>
</feature>
<sequence length="66" mass="7024">MTTENEGLYTNIETDKTGATGAGATGATNPNQDMDTLPVGEGVRTVEEAESHEDNSRWNDGNLPRS</sequence>
<accession>A0A7V8UUZ6</accession>
<dbReference type="Proteomes" id="UP000581408">
    <property type="component" value="Unassembled WGS sequence"/>
</dbReference>
<evidence type="ECO:0000313" key="3">
    <source>
        <dbReference type="EMBL" id="MBA1837821.1"/>
    </source>
</evidence>
<comment type="caution">
    <text evidence="3">The sequence shown here is derived from an EMBL/GenBank/DDBJ whole genome shotgun (WGS) entry which is preliminary data.</text>
</comment>
<feature type="compositionally biased region" description="Basic and acidic residues" evidence="1">
    <location>
        <begin position="44"/>
        <end position="57"/>
    </location>
</feature>
<keyword evidence="4" id="KW-1185">Reference proteome</keyword>
<accession>A0A838CJK7</accession>
<evidence type="ECO:0000313" key="5">
    <source>
        <dbReference type="Proteomes" id="UP000581408"/>
    </source>
</evidence>
<organism evidence="3 4">
    <name type="scientific">Corynebacterium wankanglinii</name>
    <dbReference type="NCBI Taxonomy" id="2735136"/>
    <lineage>
        <taxon>Bacteria</taxon>
        <taxon>Bacillati</taxon>
        <taxon>Actinomycetota</taxon>
        <taxon>Actinomycetes</taxon>
        <taxon>Mycobacteriales</taxon>
        <taxon>Corynebacteriaceae</taxon>
        <taxon>Corynebacterium</taxon>
    </lineage>
</organism>
<reference evidence="4 5" key="1">
    <citation type="submission" date="2020-05" db="EMBL/GenBank/DDBJ databases">
        <title>Descriptions of Corynebacterium xxxx sp. nov., Corynebacterium yyyy sp. nov. and Corynebacterium zzzz sp. nov.</title>
        <authorList>
            <person name="Zhang G."/>
        </authorList>
    </citation>
    <scope>NUCLEOTIDE SEQUENCE [LARGE SCALE GENOMIC DNA]</scope>
    <source>
        <strain evidence="4">zg-913</strain>
        <strain evidence="3">Zg-913</strain>
        <strain evidence="2">Zg-915</strain>
        <strain evidence="5">zg-915</strain>
    </source>
</reference>
<dbReference type="Proteomes" id="UP000577408">
    <property type="component" value="Unassembled WGS sequence"/>
</dbReference>